<evidence type="ECO:0000259" key="1">
    <source>
        <dbReference type="SMART" id="SM00966"/>
    </source>
</evidence>
<dbReference type="InterPro" id="IPR037914">
    <property type="entry name" value="SpoVT-AbrB_sf"/>
</dbReference>
<dbReference type="Pfam" id="PF04014">
    <property type="entry name" value="MazE_antitoxin"/>
    <property type="match status" value="1"/>
</dbReference>
<dbReference type="SMART" id="SM00966">
    <property type="entry name" value="SpoVT_AbrB"/>
    <property type="match status" value="1"/>
</dbReference>
<sequence>MLVSATVTSKGQITLPKPLRDALHIKEGDVIDFRIELDHAVLIRPQHFLDLAGSVEMPAELKNRTWSEIIDRAHGGRSSE</sequence>
<evidence type="ECO:0000313" key="2">
    <source>
        <dbReference type="EMBL" id="CAB4588974.1"/>
    </source>
</evidence>
<protein>
    <submittedName>
        <fullName evidence="2">Unannotated protein</fullName>
    </submittedName>
</protein>
<feature type="domain" description="SpoVT-AbrB" evidence="1">
    <location>
        <begin position="5"/>
        <end position="50"/>
    </location>
</feature>
<dbReference type="AlphaFoldDB" id="A0A6J6FPL5"/>
<dbReference type="GO" id="GO:0003677">
    <property type="term" value="F:DNA binding"/>
    <property type="evidence" value="ECO:0007669"/>
    <property type="project" value="InterPro"/>
</dbReference>
<proteinExistence type="predicted"/>
<reference evidence="2" key="1">
    <citation type="submission" date="2020-05" db="EMBL/GenBank/DDBJ databases">
        <authorList>
            <person name="Chiriac C."/>
            <person name="Salcher M."/>
            <person name="Ghai R."/>
            <person name="Kavagutti S V."/>
        </authorList>
    </citation>
    <scope>NUCLEOTIDE SEQUENCE</scope>
</reference>
<dbReference type="SUPFAM" id="SSF89447">
    <property type="entry name" value="AbrB/MazE/MraZ-like"/>
    <property type="match status" value="1"/>
</dbReference>
<dbReference type="EMBL" id="CAEZTS010000160">
    <property type="protein sequence ID" value="CAB4588974.1"/>
    <property type="molecule type" value="Genomic_DNA"/>
</dbReference>
<name>A0A6J6FPL5_9ZZZZ</name>
<dbReference type="NCBIfam" id="TIGR01439">
    <property type="entry name" value="lp_hng_hel_AbrB"/>
    <property type="match status" value="1"/>
</dbReference>
<gene>
    <name evidence="2" type="ORF">UFOPK1722_01533</name>
</gene>
<accession>A0A6J6FPL5</accession>
<dbReference type="InterPro" id="IPR007159">
    <property type="entry name" value="SpoVT-AbrB_dom"/>
</dbReference>
<organism evidence="2">
    <name type="scientific">freshwater metagenome</name>
    <dbReference type="NCBI Taxonomy" id="449393"/>
    <lineage>
        <taxon>unclassified sequences</taxon>
        <taxon>metagenomes</taxon>
        <taxon>ecological metagenomes</taxon>
    </lineage>
</organism>
<dbReference type="Gene3D" id="2.10.260.10">
    <property type="match status" value="1"/>
</dbReference>